<reference evidence="7 8" key="1">
    <citation type="journal article" date="2015" name="Genome Announc.">
        <title>Complete Genome Sequence of Mycoplasma flocculare Strain Ms42T (ATCC 27399T).</title>
        <authorList>
            <person name="Calcutt M.J."/>
            <person name="Foecking M.F."/>
            <person name="Heidari M.B."/>
            <person name="McIntosh M.A."/>
        </authorList>
    </citation>
    <scope>NUCLEOTIDE SEQUENCE [LARGE SCALE GENOMIC DNA]</scope>
    <source>
        <strain evidence="8">ATCC 27399</strain>
    </source>
</reference>
<feature type="transmembrane region" description="Helical" evidence="6">
    <location>
        <begin position="21"/>
        <end position="44"/>
    </location>
</feature>
<dbReference type="Pfam" id="PF07672">
    <property type="entry name" value="MFS_Mycoplasma"/>
    <property type="match status" value="1"/>
</dbReference>
<keyword evidence="2" id="KW-1003">Cell membrane</keyword>
<feature type="transmembrane region" description="Helical" evidence="6">
    <location>
        <begin position="104"/>
        <end position="122"/>
    </location>
</feature>
<keyword evidence="8" id="KW-1185">Reference proteome</keyword>
<dbReference type="OrthoDB" id="399989at2"/>
<dbReference type="PANTHER" id="PTHR23508">
    <property type="entry name" value="CARBOXYLIC ACID TRANSPORTER PROTEIN HOMOLOG"/>
    <property type="match status" value="1"/>
</dbReference>
<dbReference type="InterPro" id="IPR011699">
    <property type="entry name" value="MFS_Mycoplasma"/>
</dbReference>
<dbReference type="CDD" id="cd06174">
    <property type="entry name" value="MFS"/>
    <property type="match status" value="1"/>
</dbReference>
<evidence type="ECO:0000256" key="2">
    <source>
        <dbReference type="ARBA" id="ARBA00022475"/>
    </source>
</evidence>
<comment type="subcellular location">
    <subcellularLocation>
        <location evidence="1">Cell membrane</location>
        <topology evidence="1">Multi-pass membrane protein</topology>
    </subcellularLocation>
</comment>
<dbReference type="Proteomes" id="UP000031129">
    <property type="component" value="Chromosome"/>
</dbReference>
<proteinExistence type="predicted"/>
<dbReference type="PANTHER" id="PTHR23508:SF10">
    <property type="entry name" value="CARBOXYLIC ACID TRANSPORTER PROTEIN HOMOLOG"/>
    <property type="match status" value="1"/>
</dbReference>
<dbReference type="KEGG" id="mfq:MYF_02200"/>
<dbReference type="AlphaFoldDB" id="A0A0A8ECL6"/>
<feature type="transmembrane region" description="Helical" evidence="6">
    <location>
        <begin position="250"/>
        <end position="269"/>
    </location>
</feature>
<evidence type="ECO:0000256" key="5">
    <source>
        <dbReference type="ARBA" id="ARBA00023136"/>
    </source>
</evidence>
<evidence type="ECO:0000313" key="7">
    <source>
        <dbReference type="EMBL" id="AJC49941.1"/>
    </source>
</evidence>
<dbReference type="STRING" id="743971.MYF_02200"/>
<dbReference type="GO" id="GO:0005886">
    <property type="term" value="C:plasma membrane"/>
    <property type="evidence" value="ECO:0007669"/>
    <property type="project" value="UniProtKB-SubCell"/>
</dbReference>
<feature type="transmembrane region" description="Helical" evidence="6">
    <location>
        <begin position="360"/>
        <end position="382"/>
    </location>
</feature>
<dbReference type="Gene3D" id="1.20.1250.20">
    <property type="entry name" value="MFS general substrate transporter like domains"/>
    <property type="match status" value="2"/>
</dbReference>
<keyword evidence="3 6" id="KW-0812">Transmembrane</keyword>
<feature type="transmembrane region" description="Helical" evidence="6">
    <location>
        <begin position="167"/>
        <end position="185"/>
    </location>
</feature>
<name>A0A0A8ECL6_MESFC</name>
<evidence type="ECO:0000313" key="8">
    <source>
        <dbReference type="Proteomes" id="UP000031129"/>
    </source>
</evidence>
<dbReference type="NCBIfam" id="NF043062">
    <property type="entry name" value="MMSYN1_0881"/>
    <property type="match status" value="1"/>
</dbReference>
<feature type="transmembrane region" description="Helical" evidence="6">
    <location>
        <begin position="197"/>
        <end position="218"/>
    </location>
</feature>
<feature type="transmembrane region" description="Helical" evidence="6">
    <location>
        <begin position="77"/>
        <end position="97"/>
    </location>
</feature>
<feature type="transmembrane region" description="Helical" evidence="6">
    <location>
        <begin position="320"/>
        <end position="340"/>
    </location>
</feature>
<keyword evidence="4 6" id="KW-1133">Transmembrane helix</keyword>
<feature type="transmembrane region" description="Helical" evidence="6">
    <location>
        <begin position="394"/>
        <end position="419"/>
    </location>
</feature>
<protein>
    <submittedName>
        <fullName evidence="7">Major facilitator protein</fullName>
    </submittedName>
</protein>
<dbReference type="InterPro" id="IPR054938">
    <property type="entry name" value="Hexose_phos_transporter"/>
</dbReference>
<organism evidence="7 8">
    <name type="scientific">Mesomycoplasma flocculare ATCC 27399</name>
    <dbReference type="NCBI Taxonomy" id="743971"/>
    <lineage>
        <taxon>Bacteria</taxon>
        <taxon>Bacillati</taxon>
        <taxon>Mycoplasmatota</taxon>
        <taxon>Mycoplasmoidales</taxon>
        <taxon>Metamycoplasmataceae</taxon>
        <taxon>Mesomycoplasma</taxon>
    </lineage>
</organism>
<dbReference type="HOGENOM" id="CLU_033053_0_0_14"/>
<dbReference type="GO" id="GO:0046943">
    <property type="term" value="F:carboxylic acid transmembrane transporter activity"/>
    <property type="evidence" value="ECO:0007669"/>
    <property type="project" value="TreeGrafter"/>
</dbReference>
<feature type="transmembrane region" description="Helical" evidence="6">
    <location>
        <begin position="289"/>
        <end position="308"/>
    </location>
</feature>
<dbReference type="SUPFAM" id="SSF103473">
    <property type="entry name" value="MFS general substrate transporter"/>
    <property type="match status" value="1"/>
</dbReference>
<evidence type="ECO:0000256" key="6">
    <source>
        <dbReference type="SAM" id="Phobius"/>
    </source>
</evidence>
<feature type="transmembrane region" description="Helical" evidence="6">
    <location>
        <begin position="128"/>
        <end position="146"/>
    </location>
</feature>
<evidence type="ECO:0000256" key="4">
    <source>
        <dbReference type="ARBA" id="ARBA00022989"/>
    </source>
</evidence>
<evidence type="ECO:0000256" key="1">
    <source>
        <dbReference type="ARBA" id="ARBA00004651"/>
    </source>
</evidence>
<dbReference type="EMBL" id="CP007585">
    <property type="protein sequence ID" value="AJC49941.1"/>
    <property type="molecule type" value="Genomic_DNA"/>
</dbReference>
<dbReference type="RefSeq" id="WP_002557782.1">
    <property type="nucleotide sequence ID" value="NZ_CP007585.1"/>
</dbReference>
<sequence length="489" mass="55029">MKKNFILDFAAKNIKEKKLTFRIGLSLWTLLVFAYMIFVMNWGFASAGLNGKAGVSGYLGHFFPNVNEAPGTVVNQAVNWGITIGRGIGSVLVGWLIVRISHKYTVILSLIFMLFGIVAPFSPTYAGFIILRTIFAIGGTMQIILIQPVVSNYLNQRQKAVISQFSPFFYPIGTIITLIPFAGIIGENAQKVVRDNWQIVFLVIGLLTLIPLIGYIILGTKFDLYPANIAKKDNQETLTLMKFFKQKDTWYWTILYGSWLVAVIFPFTFSKPIFHRLIGDSSEIFNDKISVFLIFFLTGVFVGPFTIGLFSKYQLQRRKYISTIIGIGVFFYVLATIVFVTKVGKNPAFAKTYTDGWTWLFLFLGLFMGICLWGIQGVILNLPHEYPGTNPYSIGFQFGLIWGLGYTAFTIATIITSLINMPPGIDIKKLDPNNVDGYALGAYILIIIFSLVSSIGLALLKEPNPNYKRLLKIRSFSEIERIKNERIKK</sequence>
<evidence type="ECO:0000256" key="3">
    <source>
        <dbReference type="ARBA" id="ARBA00022692"/>
    </source>
</evidence>
<keyword evidence="5 6" id="KW-0472">Membrane</keyword>
<feature type="transmembrane region" description="Helical" evidence="6">
    <location>
        <begin position="439"/>
        <end position="460"/>
    </location>
</feature>
<gene>
    <name evidence="7" type="ORF">MYF_02200</name>
</gene>
<accession>A0A0A8ECL6</accession>
<dbReference type="InterPro" id="IPR036259">
    <property type="entry name" value="MFS_trans_sf"/>
</dbReference>